<feature type="region of interest" description="Disordered" evidence="1">
    <location>
        <begin position="1"/>
        <end position="87"/>
    </location>
</feature>
<evidence type="ECO:0000313" key="2">
    <source>
        <dbReference type="EMBL" id="KAL2529487.1"/>
    </source>
</evidence>
<reference evidence="3" key="1">
    <citation type="submission" date="2024-07" db="EMBL/GenBank/DDBJ databases">
        <title>Two chromosome-level genome assemblies of Korean endemic species Abeliophyllum distichum and Forsythia ovata (Oleaceae).</title>
        <authorList>
            <person name="Jang H."/>
        </authorList>
    </citation>
    <scope>NUCLEOTIDE SEQUENCE [LARGE SCALE GENOMIC DNA]</scope>
</reference>
<sequence length="141" mass="16063">MDPKIYGYFHRRVQPRTQPHLSHYRRKDHTARAASQAPETKHSSPPASAPSQAHPCAKYATFPSPNAQHHHEPPSRKRTSSIHPHPTQCRHHIQLVAPAGLHHQPTSGVLLTWIPDPDATVILYSHNFLHLIFNYYSPIYS</sequence>
<dbReference type="Proteomes" id="UP001604277">
    <property type="component" value="Unassembled WGS sequence"/>
</dbReference>
<accession>A0ABD1UWR3</accession>
<protein>
    <submittedName>
        <fullName evidence="2">Uncharacterized protein</fullName>
    </submittedName>
</protein>
<feature type="compositionally biased region" description="Low complexity" evidence="1">
    <location>
        <begin position="43"/>
        <end position="57"/>
    </location>
</feature>
<dbReference type="AlphaFoldDB" id="A0ABD1UWR3"/>
<evidence type="ECO:0000256" key="1">
    <source>
        <dbReference type="SAM" id="MobiDB-lite"/>
    </source>
</evidence>
<proteinExistence type="predicted"/>
<name>A0ABD1UWR3_9LAMI</name>
<organism evidence="2 3">
    <name type="scientific">Forsythia ovata</name>
    <dbReference type="NCBI Taxonomy" id="205694"/>
    <lineage>
        <taxon>Eukaryota</taxon>
        <taxon>Viridiplantae</taxon>
        <taxon>Streptophyta</taxon>
        <taxon>Embryophyta</taxon>
        <taxon>Tracheophyta</taxon>
        <taxon>Spermatophyta</taxon>
        <taxon>Magnoliopsida</taxon>
        <taxon>eudicotyledons</taxon>
        <taxon>Gunneridae</taxon>
        <taxon>Pentapetalae</taxon>
        <taxon>asterids</taxon>
        <taxon>lamiids</taxon>
        <taxon>Lamiales</taxon>
        <taxon>Oleaceae</taxon>
        <taxon>Forsythieae</taxon>
        <taxon>Forsythia</taxon>
    </lineage>
</organism>
<evidence type="ECO:0000313" key="3">
    <source>
        <dbReference type="Proteomes" id="UP001604277"/>
    </source>
</evidence>
<keyword evidence="3" id="KW-1185">Reference proteome</keyword>
<comment type="caution">
    <text evidence="2">The sequence shown here is derived from an EMBL/GenBank/DDBJ whole genome shotgun (WGS) entry which is preliminary data.</text>
</comment>
<gene>
    <name evidence="2" type="ORF">Fot_22088</name>
</gene>
<dbReference type="EMBL" id="JBFOLJ010000006">
    <property type="protein sequence ID" value="KAL2529487.1"/>
    <property type="molecule type" value="Genomic_DNA"/>
</dbReference>